<protein>
    <submittedName>
        <fullName evidence="3">Antitoxin VapB43</fullName>
    </submittedName>
</protein>
<dbReference type="Proteomes" id="UP000298860">
    <property type="component" value="Unassembled WGS sequence"/>
</dbReference>
<keyword evidence="4" id="KW-1185">Reference proteome</keyword>
<organism evidence="3 4">
    <name type="scientific">Gandjariella thermophila</name>
    <dbReference type="NCBI Taxonomy" id="1931992"/>
    <lineage>
        <taxon>Bacteria</taxon>
        <taxon>Bacillati</taxon>
        <taxon>Actinomycetota</taxon>
        <taxon>Actinomycetes</taxon>
        <taxon>Pseudonocardiales</taxon>
        <taxon>Pseudonocardiaceae</taxon>
        <taxon>Gandjariella</taxon>
    </lineage>
</organism>
<dbReference type="SUPFAM" id="SSF47598">
    <property type="entry name" value="Ribbon-helix-helix"/>
    <property type="match status" value="1"/>
</dbReference>
<gene>
    <name evidence="3" type="primary">vapB43</name>
    <name evidence="3" type="ORF">GTS_08590</name>
</gene>
<comment type="caution">
    <text evidence="3">The sequence shown here is derived from an EMBL/GenBank/DDBJ whole genome shotgun (WGS) entry which is preliminary data.</text>
</comment>
<proteinExistence type="predicted"/>
<dbReference type="GO" id="GO:0006355">
    <property type="term" value="P:regulation of DNA-templated transcription"/>
    <property type="evidence" value="ECO:0007669"/>
    <property type="project" value="InterPro"/>
</dbReference>
<feature type="region of interest" description="Disordered" evidence="1">
    <location>
        <begin position="38"/>
        <end position="63"/>
    </location>
</feature>
<dbReference type="Pfam" id="PF01402">
    <property type="entry name" value="RHH_1"/>
    <property type="match status" value="1"/>
</dbReference>
<accession>A0A4D4J3Z2</accession>
<reference evidence="4" key="1">
    <citation type="submission" date="2019-04" db="EMBL/GenBank/DDBJ databases">
        <title>Draft genome sequence of Pseudonocardiaceae bacterium SL3-2-4.</title>
        <authorList>
            <person name="Ningsih F."/>
            <person name="Yokota A."/>
            <person name="Sakai Y."/>
            <person name="Nanatani K."/>
            <person name="Yabe S."/>
            <person name="Oetari A."/>
            <person name="Sjamsuridzal W."/>
        </authorList>
    </citation>
    <scope>NUCLEOTIDE SEQUENCE [LARGE SCALE GENOMIC DNA]</scope>
    <source>
        <strain evidence="4">SL3-2-4</strain>
    </source>
</reference>
<dbReference type="AlphaFoldDB" id="A0A4D4J3Z2"/>
<evidence type="ECO:0000256" key="1">
    <source>
        <dbReference type="SAM" id="MobiDB-lite"/>
    </source>
</evidence>
<dbReference type="EMBL" id="BJFL01000003">
    <property type="protein sequence ID" value="GDY29226.1"/>
    <property type="molecule type" value="Genomic_DNA"/>
</dbReference>
<evidence type="ECO:0000313" key="4">
    <source>
        <dbReference type="Proteomes" id="UP000298860"/>
    </source>
</evidence>
<evidence type="ECO:0000259" key="2">
    <source>
        <dbReference type="Pfam" id="PF01402"/>
    </source>
</evidence>
<name>A0A4D4J3Z2_9PSEU</name>
<dbReference type="InterPro" id="IPR010985">
    <property type="entry name" value="Ribbon_hlx_hlx"/>
</dbReference>
<sequence>MRTTIRIDDELYREVKARAVRSGRTVAAVLEDAVRRGLNPPEQRSGARYTVRPTGRGGLRSGVDLSSNAALAEVMDEGTSVDAQR</sequence>
<evidence type="ECO:0000313" key="3">
    <source>
        <dbReference type="EMBL" id="GDY29226.1"/>
    </source>
</evidence>
<dbReference type="OrthoDB" id="3579062at2"/>
<dbReference type="RefSeq" id="WP_137812424.1">
    <property type="nucleotide sequence ID" value="NZ_BJFL01000003.1"/>
</dbReference>
<feature type="domain" description="Ribbon-helix-helix protein CopG" evidence="2">
    <location>
        <begin position="1"/>
        <end position="38"/>
    </location>
</feature>
<dbReference type="InterPro" id="IPR002145">
    <property type="entry name" value="CopG"/>
</dbReference>